<dbReference type="Proteomes" id="UP000325081">
    <property type="component" value="Unassembled WGS sequence"/>
</dbReference>
<evidence type="ECO:0000313" key="2">
    <source>
        <dbReference type="Proteomes" id="UP000325081"/>
    </source>
</evidence>
<dbReference type="OrthoDB" id="10442773at2759"/>
<organism evidence="1 2">
    <name type="scientific">Striga asiatica</name>
    <name type="common">Asiatic witchweed</name>
    <name type="synonym">Buchnera asiatica</name>
    <dbReference type="NCBI Taxonomy" id="4170"/>
    <lineage>
        <taxon>Eukaryota</taxon>
        <taxon>Viridiplantae</taxon>
        <taxon>Streptophyta</taxon>
        <taxon>Embryophyta</taxon>
        <taxon>Tracheophyta</taxon>
        <taxon>Spermatophyta</taxon>
        <taxon>Magnoliopsida</taxon>
        <taxon>eudicotyledons</taxon>
        <taxon>Gunneridae</taxon>
        <taxon>Pentapetalae</taxon>
        <taxon>asterids</taxon>
        <taxon>lamiids</taxon>
        <taxon>Lamiales</taxon>
        <taxon>Orobanchaceae</taxon>
        <taxon>Buchnereae</taxon>
        <taxon>Striga</taxon>
    </lineage>
</organism>
<keyword evidence="2" id="KW-1185">Reference proteome</keyword>
<dbReference type="AlphaFoldDB" id="A0A5A7Q1I4"/>
<name>A0A5A7Q1I4_STRAF</name>
<protein>
    <submittedName>
        <fullName evidence="1">Orf110b protein</fullName>
    </submittedName>
</protein>
<proteinExistence type="predicted"/>
<dbReference type="EMBL" id="BKCP01005572">
    <property type="protein sequence ID" value="GER39013.1"/>
    <property type="molecule type" value="Genomic_DNA"/>
</dbReference>
<reference evidence="2" key="1">
    <citation type="journal article" date="2019" name="Curr. Biol.">
        <title>Genome Sequence of Striga asiatica Provides Insight into the Evolution of Plant Parasitism.</title>
        <authorList>
            <person name="Yoshida S."/>
            <person name="Kim S."/>
            <person name="Wafula E.K."/>
            <person name="Tanskanen J."/>
            <person name="Kim Y.M."/>
            <person name="Honaas L."/>
            <person name="Yang Z."/>
            <person name="Spallek T."/>
            <person name="Conn C.E."/>
            <person name="Ichihashi Y."/>
            <person name="Cheong K."/>
            <person name="Cui S."/>
            <person name="Der J.P."/>
            <person name="Gundlach H."/>
            <person name="Jiao Y."/>
            <person name="Hori C."/>
            <person name="Ishida J.K."/>
            <person name="Kasahara H."/>
            <person name="Kiba T."/>
            <person name="Kim M.S."/>
            <person name="Koo N."/>
            <person name="Laohavisit A."/>
            <person name="Lee Y.H."/>
            <person name="Lumba S."/>
            <person name="McCourt P."/>
            <person name="Mortimer J.C."/>
            <person name="Mutuku J.M."/>
            <person name="Nomura T."/>
            <person name="Sasaki-Sekimoto Y."/>
            <person name="Seto Y."/>
            <person name="Wang Y."/>
            <person name="Wakatake T."/>
            <person name="Sakakibara H."/>
            <person name="Demura T."/>
            <person name="Yamaguchi S."/>
            <person name="Yoneyama K."/>
            <person name="Manabe R.I."/>
            <person name="Nelson D.C."/>
            <person name="Schulman A.H."/>
            <person name="Timko M.P."/>
            <person name="dePamphilis C.W."/>
            <person name="Choi D."/>
            <person name="Shirasu K."/>
        </authorList>
    </citation>
    <scope>NUCLEOTIDE SEQUENCE [LARGE SCALE GENOMIC DNA]</scope>
    <source>
        <strain evidence="2">cv. UVA1</strain>
    </source>
</reference>
<gene>
    <name evidence="1" type="ORF">STAS_15603</name>
</gene>
<accession>A0A5A7Q1I4</accession>
<evidence type="ECO:0000313" key="1">
    <source>
        <dbReference type="EMBL" id="GER39013.1"/>
    </source>
</evidence>
<sequence>MLDPTYSCHSQLHRFEEELPFLSTLETNVLPKRFLLAAKREVKVTGFEPMALCTQNRCADQTALHLVSPSEAYRSARSMKTRTELAHPFGHRGARTNPSNQPLFLSNLPPALLYGFLPFSFTFISKSGSLSATFFQNLRPLRSGFEPLTQGFSVLCSNQLSYLNHFPK</sequence>
<comment type="caution">
    <text evidence="1">The sequence shown here is derived from an EMBL/GenBank/DDBJ whole genome shotgun (WGS) entry which is preliminary data.</text>
</comment>